<reference evidence="2 3" key="1">
    <citation type="submission" date="2023-10" db="EMBL/GenBank/DDBJ databases">
        <authorList>
            <person name="Maclean D."/>
            <person name="Macfadyen A."/>
        </authorList>
    </citation>
    <scope>NUCLEOTIDE SEQUENCE [LARGE SCALE GENOMIC DNA]</scope>
</reference>
<feature type="compositionally biased region" description="Low complexity" evidence="1">
    <location>
        <begin position="117"/>
        <end position="132"/>
    </location>
</feature>
<gene>
    <name evidence="2" type="ORF">CVIRNUC_007628</name>
</gene>
<sequence length="257" mass="28779">MASKAHERAQRILGNPTEAQLAEFIMHDVSALAGNAGDQGVLAYARKPVHRERPNERFLQGTIRSVAFANRKAEEDEMWNHRKRRLATSRDPPRHGDMRSKAMMSDSQSSGEDRARGSASESSGNSNRGNEAPRSAATAGMSDEQLARMLTRKRIRGRGGIGSRMDEAGPFLDPSAAADADLLEEDSRRQHARPAGPERPSWLPHSHEASPAKGEQAKQRKRRQKSEKKQKKGKKHKKDKQHKEKRRRSNEQSEAEN</sequence>
<evidence type="ECO:0000256" key="1">
    <source>
        <dbReference type="SAM" id="MobiDB-lite"/>
    </source>
</evidence>
<proteinExistence type="predicted"/>
<feature type="compositionally biased region" description="Basic residues" evidence="1">
    <location>
        <begin position="219"/>
        <end position="248"/>
    </location>
</feature>
<dbReference type="AlphaFoldDB" id="A0AAV1IAM7"/>
<dbReference type="Proteomes" id="UP001314263">
    <property type="component" value="Unassembled WGS sequence"/>
</dbReference>
<dbReference type="EMBL" id="CAUYUE010000010">
    <property type="protein sequence ID" value="CAK0784424.1"/>
    <property type="molecule type" value="Genomic_DNA"/>
</dbReference>
<evidence type="ECO:0000313" key="3">
    <source>
        <dbReference type="Proteomes" id="UP001314263"/>
    </source>
</evidence>
<comment type="caution">
    <text evidence="2">The sequence shown here is derived from an EMBL/GenBank/DDBJ whole genome shotgun (WGS) entry which is preliminary data.</text>
</comment>
<feature type="region of interest" description="Disordered" evidence="1">
    <location>
        <begin position="73"/>
        <end position="257"/>
    </location>
</feature>
<accession>A0AAV1IAM7</accession>
<dbReference type="PANTHER" id="PTHR34684">
    <property type="entry name" value="OS08G0192200 PROTEIN"/>
    <property type="match status" value="1"/>
</dbReference>
<protein>
    <submittedName>
        <fullName evidence="2">Uncharacterized protein</fullName>
    </submittedName>
</protein>
<feature type="compositionally biased region" description="Basic and acidic residues" evidence="1">
    <location>
        <begin position="91"/>
        <end position="100"/>
    </location>
</feature>
<dbReference type="PANTHER" id="PTHR34684:SF1">
    <property type="entry name" value="OS08G0192200 PROTEIN"/>
    <property type="match status" value="1"/>
</dbReference>
<feature type="compositionally biased region" description="Basic and acidic residues" evidence="1">
    <location>
        <begin position="205"/>
        <end position="218"/>
    </location>
</feature>
<evidence type="ECO:0000313" key="2">
    <source>
        <dbReference type="EMBL" id="CAK0784424.1"/>
    </source>
</evidence>
<organism evidence="2 3">
    <name type="scientific">Coccomyxa viridis</name>
    <dbReference type="NCBI Taxonomy" id="1274662"/>
    <lineage>
        <taxon>Eukaryota</taxon>
        <taxon>Viridiplantae</taxon>
        <taxon>Chlorophyta</taxon>
        <taxon>core chlorophytes</taxon>
        <taxon>Trebouxiophyceae</taxon>
        <taxon>Trebouxiophyceae incertae sedis</taxon>
        <taxon>Coccomyxaceae</taxon>
        <taxon>Coccomyxa</taxon>
    </lineage>
</organism>
<keyword evidence="3" id="KW-1185">Reference proteome</keyword>
<name>A0AAV1IAM7_9CHLO</name>